<reference evidence="1 2" key="1">
    <citation type="submission" date="2007-03" db="EMBL/GenBank/DDBJ databases">
        <authorList>
            <person name="Fulton L."/>
            <person name="Clifton S."/>
            <person name="Fulton B."/>
            <person name="Xu J."/>
            <person name="Minx P."/>
            <person name="Pepin K.H."/>
            <person name="Johnson M."/>
            <person name="Thiruvilangam P."/>
            <person name="Bhonagiri V."/>
            <person name="Nash W.E."/>
            <person name="Mardis E.R."/>
            <person name="Wilson R.K."/>
        </authorList>
    </citation>
    <scope>NUCLEOTIDE SEQUENCE [LARGE SCALE GENOMIC DNA]</scope>
    <source>
        <strain evidence="1 2">ATCC 27756</strain>
    </source>
</reference>
<gene>
    <name evidence="1" type="ORF">RUMTOR_00998</name>
</gene>
<comment type="caution">
    <text evidence="1">The sequence shown here is derived from an EMBL/GenBank/DDBJ whole genome shotgun (WGS) entry which is preliminary data.</text>
</comment>
<reference evidence="1 2" key="2">
    <citation type="submission" date="2007-04" db="EMBL/GenBank/DDBJ databases">
        <title>Draft genome sequence of Ruminococcus torques (ATCC 27756).</title>
        <authorList>
            <person name="Sudarsanam P."/>
            <person name="Ley R."/>
            <person name="Guruge J."/>
            <person name="Turnbaugh P.J."/>
            <person name="Mahowald M."/>
            <person name="Liep D."/>
            <person name="Gordon J."/>
        </authorList>
    </citation>
    <scope>NUCLEOTIDE SEQUENCE [LARGE SCALE GENOMIC DNA]</scope>
    <source>
        <strain evidence="1 2">ATCC 27756</strain>
    </source>
</reference>
<proteinExistence type="predicted"/>
<evidence type="ECO:0000313" key="1">
    <source>
        <dbReference type="EMBL" id="EDK24732.1"/>
    </source>
</evidence>
<dbReference type="EMBL" id="AAVP02000003">
    <property type="protein sequence ID" value="EDK24732.1"/>
    <property type="molecule type" value="Genomic_DNA"/>
</dbReference>
<dbReference type="AlphaFoldDB" id="A5KL94"/>
<dbReference type="Proteomes" id="UP000003577">
    <property type="component" value="Unassembled WGS sequence"/>
</dbReference>
<dbReference type="Pfam" id="PF09035">
    <property type="entry name" value="Tn916-Xis"/>
    <property type="match status" value="1"/>
</dbReference>
<dbReference type="InterPro" id="IPR038148">
    <property type="entry name" value="Tn1545/Tn916_Xis"/>
</dbReference>
<protein>
    <submittedName>
        <fullName evidence="1">DNA binding domain, excisionase family</fullName>
    </submittedName>
</protein>
<dbReference type="Gene3D" id="3.90.105.50">
    <property type="match status" value="1"/>
</dbReference>
<dbReference type="InterPro" id="IPR015122">
    <property type="entry name" value="Tn916-Xis"/>
</dbReference>
<evidence type="ECO:0000313" key="2">
    <source>
        <dbReference type="Proteomes" id="UP000003577"/>
    </source>
</evidence>
<sequence length="100" mass="11606">MTLAKNYVGIGSLYRYLCQPPMSKTKIIEGGIQMTSYDIPYWKKYTLSIEEAASYFRIGEGKLRKLVSDNPNAEYLLWNGNRVQIKRTRFEKFIDTLSAI</sequence>
<organism evidence="1 2">
    <name type="scientific">[Ruminococcus] torques ATCC 27756</name>
    <dbReference type="NCBI Taxonomy" id="411460"/>
    <lineage>
        <taxon>Bacteria</taxon>
        <taxon>Bacillati</taxon>
        <taxon>Bacillota</taxon>
        <taxon>Clostridia</taxon>
        <taxon>Lachnospirales</taxon>
        <taxon>Lachnospiraceae</taxon>
        <taxon>Mediterraneibacter</taxon>
    </lineage>
</organism>
<dbReference type="PaxDb" id="411460-RUMTOR_00998"/>
<dbReference type="HOGENOM" id="CLU_170320_0_1_9"/>
<accession>A5KL94</accession>
<name>A5KL94_9FIRM</name>